<protein>
    <recommendedName>
        <fullName evidence="3">DUF4239 domain-containing protein</fullName>
    </recommendedName>
</protein>
<dbReference type="EMBL" id="MN740594">
    <property type="protein sequence ID" value="QHS78093.1"/>
    <property type="molecule type" value="Genomic_DNA"/>
</dbReference>
<dbReference type="InterPro" id="IPR025333">
    <property type="entry name" value="DUF4239"/>
</dbReference>
<proteinExistence type="predicted"/>
<accession>A0A6C0AF64</accession>
<organism evidence="2">
    <name type="scientific">viral metagenome</name>
    <dbReference type="NCBI Taxonomy" id="1070528"/>
    <lineage>
        <taxon>unclassified sequences</taxon>
        <taxon>metagenomes</taxon>
        <taxon>organismal metagenomes</taxon>
    </lineage>
</organism>
<evidence type="ECO:0008006" key="3">
    <source>
        <dbReference type="Google" id="ProtNLM"/>
    </source>
</evidence>
<evidence type="ECO:0000313" key="2">
    <source>
        <dbReference type="EMBL" id="QHS78093.1"/>
    </source>
</evidence>
<evidence type="ECO:0000256" key="1">
    <source>
        <dbReference type="SAM" id="Phobius"/>
    </source>
</evidence>
<feature type="transmembrane region" description="Helical" evidence="1">
    <location>
        <begin position="35"/>
        <end position="58"/>
    </location>
</feature>
<feature type="transmembrane region" description="Helical" evidence="1">
    <location>
        <begin position="192"/>
        <end position="219"/>
    </location>
</feature>
<feature type="transmembrane region" description="Helical" evidence="1">
    <location>
        <begin position="5"/>
        <end position="23"/>
    </location>
</feature>
<sequence>MDYYIYIIIAIIISIILCLIRPIRKDLDPSEKSIITGSIGWCLVIYGLMAGFSINIFYNRYLEIRNTFITEITNLQLTYRYFKTLPNSENVILSIKNYLKSIFTDLLPNLKNKKYSEKSEQLYRDMDNEIIKYLNSNPNIFVNNILIRMGTDQKIKRLVDEINDGEYYINILIFLFIIILIPLWLSSVIDKYIQFIIDACILIILISALYICIILNNVFDDSPISIKMQGYQDLLDEMEDNEKFEK</sequence>
<feature type="transmembrane region" description="Helical" evidence="1">
    <location>
        <begin position="167"/>
        <end position="186"/>
    </location>
</feature>
<dbReference type="AlphaFoldDB" id="A0A6C0AF64"/>
<reference evidence="2" key="1">
    <citation type="journal article" date="2020" name="Nature">
        <title>Giant virus diversity and host interactions through global metagenomics.</title>
        <authorList>
            <person name="Schulz F."/>
            <person name="Roux S."/>
            <person name="Paez-Espino D."/>
            <person name="Jungbluth S."/>
            <person name="Walsh D.A."/>
            <person name="Denef V.J."/>
            <person name="McMahon K.D."/>
            <person name="Konstantinidis K.T."/>
            <person name="Eloe-Fadrosh E.A."/>
            <person name="Kyrpides N.C."/>
            <person name="Woyke T."/>
        </authorList>
    </citation>
    <scope>NUCLEOTIDE SEQUENCE</scope>
    <source>
        <strain evidence="2">GVMAG-S-1021933-23</strain>
    </source>
</reference>
<keyword evidence="1" id="KW-0472">Membrane</keyword>
<name>A0A6C0AF64_9ZZZZ</name>
<keyword evidence="1" id="KW-1133">Transmembrane helix</keyword>
<keyword evidence="1" id="KW-0812">Transmembrane</keyword>
<dbReference type="Pfam" id="PF14023">
    <property type="entry name" value="Bestrophin-like"/>
    <property type="match status" value="1"/>
</dbReference>